<dbReference type="SMART" id="SM00702">
    <property type="entry name" value="P4Hc"/>
    <property type="match status" value="1"/>
</dbReference>
<protein>
    <recommendedName>
        <fullName evidence="4">Prolyl 4-hydroxylase alpha subunit domain-containing protein</fullName>
    </recommendedName>
</protein>
<evidence type="ECO:0000256" key="1">
    <source>
        <dbReference type="ARBA" id="ARBA00001961"/>
    </source>
</evidence>
<sequence>MTALSLIDVDSLTADLDATAARYAAAPPYPHIVIDDVLTPSAFAAAVEEFPGIRDPFWRGYLHVNETKYSNTLPDTWGSTLTAVAKEFVSPEFVAYLERLTGIEGLIPDWSMDGGGLHQTLRGGHLNIHADFSTHHTHENWARRVNILLYLNEEWQQEWGGQLELWDRDMTAVQGTVTPQGNRMFVFTTSHDSFHGHPDPLRCPEDVARRSMALYYFTQEERTVRRATNYQARPEDGARKVVIWADKKAVDLFDRAKRRLGVTDETAQRWLARVDRLRRRG</sequence>
<dbReference type="InterPro" id="IPR044862">
    <property type="entry name" value="Pro_4_hyd_alph_FE2OG_OXY"/>
</dbReference>
<dbReference type="RefSeq" id="WP_344947284.1">
    <property type="nucleotide sequence ID" value="NZ_BAABDC010000004.1"/>
</dbReference>
<proteinExistence type="predicted"/>
<evidence type="ECO:0000313" key="5">
    <source>
        <dbReference type="EMBL" id="GAA3708698.1"/>
    </source>
</evidence>
<organism evidence="5 6">
    <name type="scientific">Terrabacter ginsenosidimutans</name>
    <dbReference type="NCBI Taxonomy" id="490575"/>
    <lineage>
        <taxon>Bacteria</taxon>
        <taxon>Bacillati</taxon>
        <taxon>Actinomycetota</taxon>
        <taxon>Actinomycetes</taxon>
        <taxon>Micrococcales</taxon>
        <taxon>Intrasporangiaceae</taxon>
        <taxon>Terrabacter</taxon>
    </lineage>
</organism>
<gene>
    <name evidence="5" type="ORF">GCM10022399_26840</name>
</gene>
<comment type="caution">
    <text evidence="5">The sequence shown here is derived from an EMBL/GenBank/DDBJ whole genome shotgun (WGS) entry which is preliminary data.</text>
</comment>
<evidence type="ECO:0000313" key="6">
    <source>
        <dbReference type="Proteomes" id="UP001501468"/>
    </source>
</evidence>
<reference evidence="6" key="1">
    <citation type="journal article" date="2019" name="Int. J. Syst. Evol. Microbiol.">
        <title>The Global Catalogue of Microorganisms (GCM) 10K type strain sequencing project: providing services to taxonomists for standard genome sequencing and annotation.</title>
        <authorList>
            <consortium name="The Broad Institute Genomics Platform"/>
            <consortium name="The Broad Institute Genome Sequencing Center for Infectious Disease"/>
            <person name="Wu L."/>
            <person name="Ma J."/>
        </authorList>
    </citation>
    <scope>NUCLEOTIDE SEQUENCE [LARGE SCALE GENOMIC DNA]</scope>
    <source>
        <strain evidence="6">JCM 17125</strain>
    </source>
</reference>
<dbReference type="Proteomes" id="UP001501468">
    <property type="component" value="Unassembled WGS sequence"/>
</dbReference>
<evidence type="ECO:0000256" key="2">
    <source>
        <dbReference type="ARBA" id="ARBA00022964"/>
    </source>
</evidence>
<dbReference type="Pfam" id="PF13640">
    <property type="entry name" value="2OG-FeII_Oxy_3"/>
    <property type="match status" value="1"/>
</dbReference>
<keyword evidence="6" id="KW-1185">Reference proteome</keyword>
<keyword evidence="2" id="KW-0223">Dioxygenase</keyword>
<dbReference type="PANTHER" id="PTHR12117:SF0">
    <property type="entry name" value="PROLYL 3-HYDROXYLASE OGFOD1"/>
    <property type="match status" value="1"/>
</dbReference>
<dbReference type="InterPro" id="IPR051842">
    <property type="entry name" value="uS12_prolyl_hydroxylase"/>
</dbReference>
<evidence type="ECO:0000259" key="4">
    <source>
        <dbReference type="SMART" id="SM00702"/>
    </source>
</evidence>
<dbReference type="Gene3D" id="2.60.120.620">
    <property type="entry name" value="q2cbj1_9rhob like domain"/>
    <property type="match status" value="1"/>
</dbReference>
<dbReference type="EMBL" id="BAABDC010000004">
    <property type="protein sequence ID" value="GAA3708698.1"/>
    <property type="molecule type" value="Genomic_DNA"/>
</dbReference>
<name>A0ABP7DQ17_9MICO</name>
<keyword evidence="3" id="KW-0560">Oxidoreductase</keyword>
<evidence type="ECO:0000256" key="3">
    <source>
        <dbReference type="ARBA" id="ARBA00023002"/>
    </source>
</evidence>
<accession>A0ABP7DQ17</accession>
<dbReference type="InterPro" id="IPR006620">
    <property type="entry name" value="Pro_4_hyd_alph"/>
</dbReference>
<dbReference type="PANTHER" id="PTHR12117">
    <property type="entry name" value="HISTONE ACETYLTRANSFERASE COMPLEX"/>
    <property type="match status" value="1"/>
</dbReference>
<feature type="domain" description="Prolyl 4-hydroxylase alpha subunit" evidence="4">
    <location>
        <begin position="29"/>
        <end position="217"/>
    </location>
</feature>
<comment type="cofactor">
    <cofactor evidence="1">
        <name>L-ascorbate</name>
        <dbReference type="ChEBI" id="CHEBI:38290"/>
    </cofactor>
</comment>